<name>A0A8F5BN14_SACSH</name>
<evidence type="ECO:0000313" key="3">
    <source>
        <dbReference type="EMBL" id="QXJ28308.1"/>
    </source>
</evidence>
<dbReference type="GeneID" id="65562767"/>
<dbReference type="NCBIfam" id="TIGR03081">
    <property type="entry name" value="metmalonyl_epim"/>
    <property type="match status" value="1"/>
</dbReference>
<reference evidence="3" key="1">
    <citation type="journal article" date="2021" name="Environ. Microbiol.">
        <title>New insights into the diversity and evolution of the archaeal mobilome from three complete genomes of Saccharolobus shibatae.</title>
        <authorList>
            <person name="Medvedeva S."/>
            <person name="Brandt D."/>
            <person name="Cvirkaite-Krupovic V."/>
            <person name="Liu Y."/>
            <person name="Severinov K."/>
            <person name="Ishino S."/>
            <person name="Ishino Y."/>
            <person name="Prangishvili D."/>
            <person name="Kalinowski J."/>
            <person name="Krupovic M."/>
        </authorList>
    </citation>
    <scope>NUCLEOTIDE SEQUENCE</scope>
    <source>
        <strain evidence="3">B12</strain>
    </source>
</reference>
<dbReference type="KEGG" id="sshi:J5U23_01177"/>
<dbReference type="GO" id="GO:0004462">
    <property type="term" value="F:lactoylglutathione lyase activity"/>
    <property type="evidence" value="ECO:0007669"/>
    <property type="project" value="InterPro"/>
</dbReference>
<dbReference type="CDD" id="cd07249">
    <property type="entry name" value="MMCE"/>
    <property type="match status" value="1"/>
</dbReference>
<accession>A0A8F5BN14</accession>
<evidence type="ECO:0000259" key="2">
    <source>
        <dbReference type="PROSITE" id="PS51819"/>
    </source>
</evidence>
<feature type="domain" description="VOC" evidence="2">
    <location>
        <begin position="5"/>
        <end position="139"/>
    </location>
</feature>
<dbReference type="GO" id="GO:0046872">
    <property type="term" value="F:metal ion binding"/>
    <property type="evidence" value="ECO:0007669"/>
    <property type="project" value="UniProtKB-KW"/>
</dbReference>
<dbReference type="RefSeq" id="WP_218259905.1">
    <property type="nucleotide sequence ID" value="NZ_CP077717.1"/>
</dbReference>
<dbReference type="PANTHER" id="PTHR43048">
    <property type="entry name" value="METHYLMALONYL-COA EPIMERASE"/>
    <property type="match status" value="1"/>
</dbReference>
<dbReference type="PANTHER" id="PTHR43048:SF3">
    <property type="entry name" value="METHYLMALONYL-COA EPIMERASE, MITOCHONDRIAL"/>
    <property type="match status" value="1"/>
</dbReference>
<dbReference type="Pfam" id="PF13669">
    <property type="entry name" value="Glyoxalase_4"/>
    <property type="match status" value="1"/>
</dbReference>
<dbReference type="EC" id="5.1.99.1" evidence="3"/>
<dbReference type="InterPro" id="IPR018146">
    <property type="entry name" value="Glyoxalase_1_CS"/>
</dbReference>
<dbReference type="InterPro" id="IPR017515">
    <property type="entry name" value="MeMalonyl-CoA_epimerase"/>
</dbReference>
<dbReference type="EMBL" id="CP077717">
    <property type="protein sequence ID" value="QXJ28308.1"/>
    <property type="molecule type" value="Genomic_DNA"/>
</dbReference>
<proteinExistence type="predicted"/>
<dbReference type="AlphaFoldDB" id="A0A8F5BN14"/>
<dbReference type="InterPro" id="IPR051785">
    <property type="entry name" value="MMCE/EMCE_epimerase"/>
</dbReference>
<dbReference type="PROSITE" id="PS00934">
    <property type="entry name" value="GLYOXALASE_I_1"/>
    <property type="match status" value="1"/>
</dbReference>
<dbReference type="Proteomes" id="UP000694018">
    <property type="component" value="Chromosome"/>
</dbReference>
<dbReference type="OrthoDB" id="6161at2157"/>
<dbReference type="InterPro" id="IPR037523">
    <property type="entry name" value="VOC_core"/>
</dbReference>
<organism evidence="3 4">
    <name type="scientific">Saccharolobus shibatae (strain ATCC 51178 / DSM 5389 / JCM 8931 / NBRC 15437 / B12)</name>
    <name type="common">Sulfolobus shibatae</name>
    <dbReference type="NCBI Taxonomy" id="523848"/>
    <lineage>
        <taxon>Archaea</taxon>
        <taxon>Thermoproteota</taxon>
        <taxon>Thermoprotei</taxon>
        <taxon>Sulfolobales</taxon>
        <taxon>Sulfolobaceae</taxon>
        <taxon>Saccharolobus</taxon>
    </lineage>
</organism>
<dbReference type="GO" id="GO:0004493">
    <property type="term" value="F:methylmalonyl-CoA epimerase activity"/>
    <property type="evidence" value="ECO:0007669"/>
    <property type="project" value="UniProtKB-EC"/>
</dbReference>
<protein>
    <submittedName>
        <fullName evidence="3">Methylmalonyl-CoA epimerase</fullName>
        <ecNumber evidence="3">5.1.99.1</ecNumber>
    </submittedName>
</protein>
<dbReference type="GO" id="GO:0046491">
    <property type="term" value="P:L-methylmalonyl-CoA metabolic process"/>
    <property type="evidence" value="ECO:0007669"/>
    <property type="project" value="TreeGrafter"/>
</dbReference>
<sequence>MLVENLDHIGIVVEDIDQAIKFYQNTFGMKLIHQEIIQERGIKVAFLVGEEENETSIELLEPIDHNDMNNTVAKFLKNRGQGLHHLAVKVSDINKALEELTAKGLQLVDSAPRKGARGHLVAFVHPKSVMGVLLELVQPKEL</sequence>
<keyword evidence="1" id="KW-0479">Metal-binding</keyword>
<dbReference type="PROSITE" id="PS51819">
    <property type="entry name" value="VOC"/>
    <property type="match status" value="1"/>
</dbReference>
<evidence type="ECO:0000313" key="4">
    <source>
        <dbReference type="Proteomes" id="UP000694018"/>
    </source>
</evidence>
<keyword evidence="3" id="KW-0413">Isomerase</keyword>
<evidence type="ECO:0000256" key="1">
    <source>
        <dbReference type="ARBA" id="ARBA00022723"/>
    </source>
</evidence>
<gene>
    <name evidence="3" type="ORF">J5U23_01177</name>
</gene>